<keyword evidence="12" id="KW-1185">Reference proteome</keyword>
<dbReference type="SUPFAM" id="SSF101498">
    <property type="entry name" value="Anti-sigma factor FlgM"/>
    <property type="match status" value="1"/>
</dbReference>
<feature type="compositionally biased region" description="Polar residues" evidence="9">
    <location>
        <begin position="37"/>
        <end position="54"/>
    </location>
</feature>
<organism evidence="11 12">
    <name type="scientific">Novosphingobium sediminicola</name>
    <dbReference type="NCBI Taxonomy" id="563162"/>
    <lineage>
        <taxon>Bacteria</taxon>
        <taxon>Pseudomonadati</taxon>
        <taxon>Pseudomonadota</taxon>
        <taxon>Alphaproteobacteria</taxon>
        <taxon>Sphingomonadales</taxon>
        <taxon>Sphingomonadaceae</taxon>
        <taxon>Novosphingobium</taxon>
    </lineage>
</organism>
<keyword evidence="5" id="KW-0805">Transcription regulation</keyword>
<comment type="function">
    <text evidence="7">Responsible for the coupling of flagellin expression to flagellar assembly by preventing expression of the flagellin genes when a component of the middle class of proteins is defective. It negatively regulates flagellar genes by inhibiting the activity of FliA by directly binding to FliA.</text>
</comment>
<feature type="compositionally biased region" description="Gly residues" evidence="9">
    <location>
        <begin position="1"/>
        <end position="12"/>
    </location>
</feature>
<keyword evidence="11" id="KW-0282">Flagellum</keyword>
<keyword evidence="11" id="KW-0969">Cilium</keyword>
<dbReference type="Pfam" id="PF04316">
    <property type="entry name" value="FlgM"/>
    <property type="match status" value="1"/>
</dbReference>
<accession>A0A7W6CKW6</accession>
<evidence type="ECO:0000256" key="4">
    <source>
        <dbReference type="ARBA" id="ARBA00022795"/>
    </source>
</evidence>
<dbReference type="InterPro" id="IPR031316">
    <property type="entry name" value="FlgM_C"/>
</dbReference>
<evidence type="ECO:0000256" key="2">
    <source>
        <dbReference type="ARBA" id="ARBA00017823"/>
    </source>
</evidence>
<dbReference type="RefSeq" id="WP_183627397.1">
    <property type="nucleotide sequence ID" value="NZ_JACIDX010000014.1"/>
</dbReference>
<gene>
    <name evidence="11" type="ORF">GGR38_003489</name>
</gene>
<evidence type="ECO:0000259" key="10">
    <source>
        <dbReference type="Pfam" id="PF04316"/>
    </source>
</evidence>
<proteinExistence type="inferred from homology"/>
<keyword evidence="6" id="KW-0804">Transcription</keyword>
<dbReference type="InterPro" id="IPR007412">
    <property type="entry name" value="FlgM"/>
</dbReference>
<name>A0A7W6CKW6_9SPHN</name>
<dbReference type="GO" id="GO:0044781">
    <property type="term" value="P:bacterial-type flagellum organization"/>
    <property type="evidence" value="ECO:0007669"/>
    <property type="project" value="UniProtKB-KW"/>
</dbReference>
<reference evidence="11 12" key="1">
    <citation type="submission" date="2020-08" db="EMBL/GenBank/DDBJ databases">
        <title>Genomic Encyclopedia of Type Strains, Phase IV (KMG-IV): sequencing the most valuable type-strain genomes for metagenomic binning, comparative biology and taxonomic classification.</title>
        <authorList>
            <person name="Goeker M."/>
        </authorList>
    </citation>
    <scope>NUCLEOTIDE SEQUENCE [LARGE SCALE GENOMIC DNA]</scope>
    <source>
        <strain evidence="11 12">DSM 27057</strain>
    </source>
</reference>
<evidence type="ECO:0000256" key="9">
    <source>
        <dbReference type="SAM" id="MobiDB-lite"/>
    </source>
</evidence>
<keyword evidence="11" id="KW-0966">Cell projection</keyword>
<feature type="region of interest" description="Disordered" evidence="9">
    <location>
        <begin position="1"/>
        <end position="54"/>
    </location>
</feature>
<comment type="similarity">
    <text evidence="1">Belongs to the FlgM family.</text>
</comment>
<evidence type="ECO:0000256" key="8">
    <source>
        <dbReference type="ARBA" id="ARBA00030117"/>
    </source>
</evidence>
<sequence>MSSIGSGSGIGSGPKLQVNAVRPVTTSSAASPSVSTETRSAGQAAAGSTVNGDGATVVSTTAISAGDAPVDTDRVASIRKAIEDGNYPIIPTKISDAMIAAGMMLRV</sequence>
<keyword evidence="4" id="KW-1005">Bacterial flagellum biogenesis</keyword>
<evidence type="ECO:0000313" key="12">
    <source>
        <dbReference type="Proteomes" id="UP000548867"/>
    </source>
</evidence>
<keyword evidence="3" id="KW-0678">Repressor</keyword>
<feature type="compositionally biased region" description="Low complexity" evidence="9">
    <location>
        <begin position="23"/>
        <end position="36"/>
    </location>
</feature>
<evidence type="ECO:0000256" key="7">
    <source>
        <dbReference type="ARBA" id="ARBA00024739"/>
    </source>
</evidence>
<dbReference type="AlphaFoldDB" id="A0A7W6CKW6"/>
<evidence type="ECO:0000256" key="1">
    <source>
        <dbReference type="ARBA" id="ARBA00005322"/>
    </source>
</evidence>
<evidence type="ECO:0000313" key="11">
    <source>
        <dbReference type="EMBL" id="MBB3956524.1"/>
    </source>
</evidence>
<comment type="caution">
    <text evidence="11">The sequence shown here is derived from an EMBL/GenBank/DDBJ whole genome shotgun (WGS) entry which is preliminary data.</text>
</comment>
<dbReference type="GO" id="GO:0045892">
    <property type="term" value="P:negative regulation of DNA-templated transcription"/>
    <property type="evidence" value="ECO:0007669"/>
    <property type="project" value="InterPro"/>
</dbReference>
<dbReference type="Proteomes" id="UP000548867">
    <property type="component" value="Unassembled WGS sequence"/>
</dbReference>
<dbReference type="EMBL" id="JACIDX010000014">
    <property type="protein sequence ID" value="MBB3956524.1"/>
    <property type="molecule type" value="Genomic_DNA"/>
</dbReference>
<evidence type="ECO:0000256" key="6">
    <source>
        <dbReference type="ARBA" id="ARBA00023163"/>
    </source>
</evidence>
<protein>
    <recommendedName>
        <fullName evidence="2">Negative regulator of flagellin synthesis</fullName>
    </recommendedName>
    <alternativeName>
        <fullName evidence="8">Anti-sigma-28 factor</fullName>
    </alternativeName>
</protein>
<dbReference type="InterPro" id="IPR035890">
    <property type="entry name" value="Anti-sigma-28_factor_FlgM_sf"/>
</dbReference>
<evidence type="ECO:0000256" key="3">
    <source>
        <dbReference type="ARBA" id="ARBA00022491"/>
    </source>
</evidence>
<dbReference type="NCBIfam" id="TIGR03824">
    <property type="entry name" value="FlgM_jcvi"/>
    <property type="match status" value="1"/>
</dbReference>
<feature type="domain" description="Anti-sigma-28 factor FlgM C-terminal" evidence="10">
    <location>
        <begin position="65"/>
        <end position="99"/>
    </location>
</feature>
<evidence type="ECO:0000256" key="5">
    <source>
        <dbReference type="ARBA" id="ARBA00023015"/>
    </source>
</evidence>